<evidence type="ECO:0000256" key="1">
    <source>
        <dbReference type="SAM" id="SignalP"/>
    </source>
</evidence>
<keyword evidence="1" id="KW-0732">Signal</keyword>
<gene>
    <name evidence="2" type="ORF">AL399_00105</name>
    <name evidence="3" type="ORF">AL399_00375</name>
</gene>
<name>A0A0Q4B6X0_9BACT</name>
<evidence type="ECO:0000313" key="2">
    <source>
        <dbReference type="EMBL" id="KQM09669.1"/>
    </source>
</evidence>
<evidence type="ECO:0008006" key="5">
    <source>
        <dbReference type="Google" id="ProtNLM"/>
    </source>
</evidence>
<organism evidence="2 4">
    <name type="scientific">Candidatus [Bacteroides] periocalifornicus</name>
    <dbReference type="NCBI Taxonomy" id="1702214"/>
    <lineage>
        <taxon>Bacteria</taxon>
        <taxon>Pseudomonadati</taxon>
        <taxon>Bacteroidota</taxon>
    </lineage>
</organism>
<dbReference type="EMBL" id="LIIK01000001">
    <property type="protein sequence ID" value="KQM09669.1"/>
    <property type="molecule type" value="Genomic_DNA"/>
</dbReference>
<keyword evidence="4" id="KW-1185">Reference proteome</keyword>
<accession>A0A0Q4B6X0</accession>
<comment type="caution">
    <text evidence="2">The sequence shown here is derived from an EMBL/GenBank/DDBJ whole genome shotgun (WGS) entry which is preliminary data.</text>
</comment>
<protein>
    <recommendedName>
        <fullName evidence="5">Outer membrane protein beta-barrel domain-containing protein</fullName>
    </recommendedName>
</protein>
<dbReference type="PATRIC" id="fig|1702214.3.peg.205"/>
<dbReference type="Proteomes" id="UP000054172">
    <property type="component" value="Unassembled WGS sequence"/>
</dbReference>
<proteinExistence type="predicted"/>
<evidence type="ECO:0000313" key="4">
    <source>
        <dbReference type="Proteomes" id="UP000054172"/>
    </source>
</evidence>
<dbReference type="AlphaFoldDB" id="A0A0Q4B6X0"/>
<feature type="chain" id="PRO_5007428149" description="Outer membrane protein beta-barrel domain-containing protein" evidence="1">
    <location>
        <begin position="24"/>
        <end position="283"/>
    </location>
</feature>
<feature type="signal peptide" evidence="1">
    <location>
        <begin position="1"/>
        <end position="23"/>
    </location>
</feature>
<evidence type="ECO:0000313" key="3">
    <source>
        <dbReference type="EMBL" id="KQM09707.1"/>
    </source>
</evidence>
<reference evidence="2 4" key="1">
    <citation type="submission" date="2015-08" db="EMBL/GenBank/DDBJ databases">
        <title>Candidatus Bacteriodes Periocalifornicus.</title>
        <authorList>
            <person name="McLean J.S."/>
            <person name="Kelley S."/>
        </authorList>
    </citation>
    <scope>NUCLEOTIDE SEQUENCE [LARGE SCALE GENOMIC DNA]</scope>
    <source>
        <strain evidence="2">12B</strain>
    </source>
</reference>
<dbReference type="EMBL" id="LIIK01000001">
    <property type="protein sequence ID" value="KQM09707.1"/>
    <property type="molecule type" value="Genomic_DNA"/>
</dbReference>
<sequence>MKSMRITILLLMLSMGFASLAIAQEASAPERAASPSSARTCPLNVEFSGKLKSRHVWNGCLSTTAWNLQPDLTISAYGLFVNAWGLIPISKDFSTEIDFTLGYSIGPVTLMYTDFFYLSQDKYENLFRWRHEDLGALHQQLAQFHFNLGKLVEKVPLQLQVAMFTWGDYKKEVLRETEDNWKKGAKLRDSVLYDANGKPQSQYSMYIGLSYSHTISTGQTLTYTIGGTPYAGFFAAKPYITNVKLQVDQPVQITDRFGLNLSGELICNPWRQNFYFVLGIGML</sequence>